<evidence type="ECO:0000313" key="2">
    <source>
        <dbReference type="Proteomes" id="UP000036947"/>
    </source>
</evidence>
<dbReference type="OrthoDB" id="2013972at2759"/>
<dbReference type="EMBL" id="LFRF01000064">
    <property type="protein sequence ID" value="KND86271.1"/>
    <property type="molecule type" value="Genomic_DNA"/>
</dbReference>
<reference evidence="1 2" key="1">
    <citation type="journal article" date="2015" name="BMC Genomics">
        <title>The genome of the truffle-parasite Tolypocladium ophioglossoides and the evolution of antifungal peptaibiotics.</title>
        <authorList>
            <person name="Quandt C.A."/>
            <person name="Bushley K.E."/>
            <person name="Spatafora J.W."/>
        </authorList>
    </citation>
    <scope>NUCLEOTIDE SEQUENCE [LARGE SCALE GENOMIC DNA]</scope>
    <source>
        <strain evidence="1 2">CBS 100239</strain>
    </source>
</reference>
<evidence type="ECO:0000313" key="1">
    <source>
        <dbReference type="EMBL" id="KND86271.1"/>
    </source>
</evidence>
<organism evidence="1 2">
    <name type="scientific">Tolypocladium ophioglossoides (strain CBS 100239)</name>
    <name type="common">Snaketongue truffleclub</name>
    <name type="synonym">Elaphocordyceps ophioglossoides</name>
    <dbReference type="NCBI Taxonomy" id="1163406"/>
    <lineage>
        <taxon>Eukaryota</taxon>
        <taxon>Fungi</taxon>
        <taxon>Dikarya</taxon>
        <taxon>Ascomycota</taxon>
        <taxon>Pezizomycotina</taxon>
        <taxon>Sordariomycetes</taxon>
        <taxon>Hypocreomycetidae</taxon>
        <taxon>Hypocreales</taxon>
        <taxon>Ophiocordycipitaceae</taxon>
        <taxon>Tolypocladium</taxon>
    </lineage>
</organism>
<sequence>MAGTSDSEHGRCTTRLICVAETYDIMATHRSISAYDTQRKQYYCGRWYGVDGNRGEYMFPVDAEEADSLDTFHKFFLVARNDCLFSSPLDLGRQLRVLDLGTGTGIWAIELAEKYPHLIVQGIDFNMIQPEMIPPAMRPPLELDIENPWDDIDCD</sequence>
<comment type="caution">
    <text evidence="1">The sequence shown here is derived from an EMBL/GenBank/DDBJ whole genome shotgun (WGS) entry which is preliminary data.</text>
</comment>
<name>A0A0L0MWW8_TOLOC</name>
<dbReference type="AlphaFoldDB" id="A0A0L0MWW8"/>
<dbReference type="InterPro" id="IPR029063">
    <property type="entry name" value="SAM-dependent_MTases_sf"/>
</dbReference>
<dbReference type="Gene3D" id="3.40.50.150">
    <property type="entry name" value="Vaccinia Virus protein VP39"/>
    <property type="match status" value="1"/>
</dbReference>
<dbReference type="Proteomes" id="UP000036947">
    <property type="component" value="Unassembled WGS sequence"/>
</dbReference>
<dbReference type="CDD" id="cd02440">
    <property type="entry name" value="AdoMet_MTases"/>
    <property type="match status" value="1"/>
</dbReference>
<gene>
    <name evidence="1" type="ORF">TOPH_09102</name>
</gene>
<dbReference type="SUPFAM" id="SSF53335">
    <property type="entry name" value="S-adenosyl-L-methionine-dependent methyltransferases"/>
    <property type="match status" value="1"/>
</dbReference>
<keyword evidence="2" id="KW-1185">Reference proteome</keyword>
<protein>
    <submittedName>
        <fullName evidence="1">Uncharacterized protein</fullName>
    </submittedName>
</protein>
<proteinExistence type="predicted"/>
<dbReference type="STRING" id="1163406.A0A0L0MWW8"/>
<accession>A0A0L0MWW8</accession>